<keyword evidence="1" id="KW-0677">Repeat</keyword>
<dbReference type="InterPro" id="IPR015187">
    <property type="entry name" value="BRCA2_OB_1"/>
</dbReference>
<proteinExistence type="predicted"/>
<sequence>MLRYRRPAGERKGLRDVTNDMKRPAHGGHADDGGKEKPSSENHRFRVPMSKKRRLDDGIVSTPSFDGRPPRATMPQAVEQSGHRDGGIKIYVDSPETLAAPATRPPIDMTDTKMVTSLFQSGHGKSVLIPAKKIQEFEAKIAKFSEDTDQVEPLVTLQDSRPDDTSSNEPTNNTVASMFQTGSGRSVRVSIDKVQSYQLQFEAAETTNGTSTAKRPADDPCTSTVLSLFQSGHGKQLQVSADLVAKYDHSFDSDPLPQAGFVSREETQPVKRSMPAPTSSSVVTSLFSTAAGASVTISAAKIQQYEAAFEQDVVDHSAASYGAASFHVVPTLFQTAGGRHVHVSEASVRRYQEQLNNEPLEADSAAGTNLPLAESESALESVQKTTPFLLKGSSDAFLQKSPLPDTTTSLFSTASGRSVHISAEKTKAYQRLFDSEEPSKGRDMEAADAGTTISLFSTAGGRVVEISAEKAQQYERLYDTEEQEKPTEVLAEEPQSTVESEFGGRHVDVSRDNVPKYEAKLRKDAAKEPTEPVASHSQLRRSTGVEVTPAAKPPPPRRFSSAPGGPTPRVEPELSKAVVPAPTRMPSAANGRRAFQPPRRKSMPAPTVVDSVHGTKKPKEVAVQSKSKYKQPKTTTLSFHDLKPTAPSSAHSCVYSVTAANAVAVHFTPRGDPVLSPAFGATSVHLLYATMVSNQYILPSLGATLPWFLNHFRWIVWKCASMERMFGDDLYGQYMTLEQVTFQLTRRYQRELEQSHRSVLKKVYQRDAHSGNAMVLVVVATFPTHWVLSDGWYAIFTLPDEYLLARGPRNLVGTKVVVWNASLINCNEGIDPLESPVHESFSIHFDPKTHVHLSINVNSTRRVHWRLPLGLEDRRKHQLLQSLPLMALKQRGGLVRSIRAVVLRSSGLLFLQPKDATGPRVLTEKMLENFPQAFATAVPFLRLKIACSHPTSASRTATLSVWRPSEDVQVTCKEGVEVFVTSVAVTWSAEKKDPELNLSTSKHSTFTRTPTDDLASVHARVGYSPRTCMSIAEIGPTYIGDADVCVYVIRVSEDRSHAFVTDASLKLLSIRLPTALSAAALKLWKKGAIVCVRNLLVSHYDEGLGLLDSVLTDTAEATRQPSKASYFAASFEALKLSIENGANQTLLQALDAYILSTILHAVGTQATQATQDATPELTQGLALDANTSDDIERHDMAIEGHPIRVCGLQDSEYSAVVFFDVGSQLCEVYLPHALEDSLGDVSAADFGLCAMRVLVKVHTDDARSNSCRRWEVASATKLVALAVEVLPTKDRIQALLAALQL</sequence>
<dbReference type="GO" id="GO:0003677">
    <property type="term" value="F:DNA binding"/>
    <property type="evidence" value="ECO:0007669"/>
    <property type="project" value="UniProtKB-KW"/>
</dbReference>
<evidence type="ECO:0000256" key="6">
    <source>
        <dbReference type="SAM" id="MobiDB-lite"/>
    </source>
</evidence>
<dbReference type="InterPro" id="IPR002093">
    <property type="entry name" value="BRCA2_repeat"/>
</dbReference>
<keyword evidence="5" id="KW-0234">DNA repair</keyword>
<comment type="caution">
    <text evidence="9">The sequence shown here is derived from an EMBL/GenBank/DDBJ whole genome shotgun (WGS) entry which is preliminary data.</text>
</comment>
<dbReference type="InterPro" id="IPR012340">
    <property type="entry name" value="NA-bd_OB-fold"/>
</dbReference>
<dbReference type="InterPro" id="IPR015252">
    <property type="entry name" value="BRCA2_hlx"/>
</dbReference>
<feature type="domain" description="Breast cancer type 2 susceptibility protein helical" evidence="8">
    <location>
        <begin position="691"/>
        <end position="755"/>
    </location>
</feature>
<feature type="region of interest" description="Disordered" evidence="6">
    <location>
        <begin position="478"/>
        <end position="635"/>
    </location>
</feature>
<evidence type="ECO:0000259" key="7">
    <source>
        <dbReference type="Pfam" id="PF09103"/>
    </source>
</evidence>
<feature type="region of interest" description="Disordered" evidence="6">
    <location>
        <begin position="1"/>
        <end position="89"/>
    </location>
</feature>
<dbReference type="PANTHER" id="PTHR11289:SF0">
    <property type="entry name" value="BREAST CANCER TYPE 2 SUSCEPTIBILITY PROTEIN"/>
    <property type="match status" value="1"/>
</dbReference>
<dbReference type="SUPFAM" id="SSF81872">
    <property type="entry name" value="BRCA2 helical domain"/>
    <property type="match status" value="1"/>
</dbReference>
<dbReference type="PANTHER" id="PTHR11289">
    <property type="entry name" value="BREAST CANCER TYPE 2 SUSCEPTIBILITY PROTEIN BRCA2"/>
    <property type="match status" value="1"/>
</dbReference>
<dbReference type="InterPro" id="IPR015525">
    <property type="entry name" value="BRCA2"/>
</dbReference>
<dbReference type="STRING" id="1202772.A0A1V9YPN4"/>
<evidence type="ECO:0000256" key="2">
    <source>
        <dbReference type="ARBA" id="ARBA00022763"/>
    </source>
</evidence>
<dbReference type="Pfam" id="PF09103">
    <property type="entry name" value="BRCA-2_OB1"/>
    <property type="match status" value="1"/>
</dbReference>
<feature type="compositionally biased region" description="Basic and acidic residues" evidence="6">
    <location>
        <begin position="502"/>
        <end position="530"/>
    </location>
</feature>
<feature type="compositionally biased region" description="Basic and acidic residues" evidence="6">
    <location>
        <begin position="478"/>
        <end position="487"/>
    </location>
</feature>
<evidence type="ECO:0000256" key="1">
    <source>
        <dbReference type="ARBA" id="ARBA00022737"/>
    </source>
</evidence>
<dbReference type="Gene3D" id="2.40.50.140">
    <property type="entry name" value="Nucleic acid-binding proteins"/>
    <property type="match status" value="3"/>
</dbReference>
<keyword evidence="4" id="KW-0233">DNA recombination</keyword>
<organism evidence="9 10">
    <name type="scientific">Achlya hypogyna</name>
    <name type="common">Oomycete</name>
    <name type="synonym">Protoachlya hypogyna</name>
    <dbReference type="NCBI Taxonomy" id="1202772"/>
    <lineage>
        <taxon>Eukaryota</taxon>
        <taxon>Sar</taxon>
        <taxon>Stramenopiles</taxon>
        <taxon>Oomycota</taxon>
        <taxon>Saprolegniomycetes</taxon>
        <taxon>Saprolegniales</taxon>
        <taxon>Achlyaceae</taxon>
        <taxon>Achlya</taxon>
    </lineage>
</organism>
<gene>
    <name evidence="9" type="ORF">ACHHYP_08104</name>
</gene>
<evidence type="ECO:0000256" key="3">
    <source>
        <dbReference type="ARBA" id="ARBA00023125"/>
    </source>
</evidence>
<feature type="domain" description="BRCA2 OB1" evidence="7">
    <location>
        <begin position="758"/>
        <end position="871"/>
    </location>
</feature>
<evidence type="ECO:0000313" key="10">
    <source>
        <dbReference type="Proteomes" id="UP000243579"/>
    </source>
</evidence>
<dbReference type="Pfam" id="PF09169">
    <property type="entry name" value="BRCA-2_helical"/>
    <property type="match status" value="1"/>
</dbReference>
<keyword evidence="2" id="KW-0227">DNA damage</keyword>
<reference evidence="9 10" key="1">
    <citation type="journal article" date="2014" name="Genome Biol. Evol.">
        <title>The secreted proteins of Achlya hypogyna and Thraustotheca clavata identify the ancestral oomycete secretome and reveal gene acquisitions by horizontal gene transfer.</title>
        <authorList>
            <person name="Misner I."/>
            <person name="Blouin N."/>
            <person name="Leonard G."/>
            <person name="Richards T.A."/>
            <person name="Lane C.E."/>
        </authorList>
    </citation>
    <scope>NUCLEOTIDE SEQUENCE [LARGE SCALE GENOMIC DNA]</scope>
    <source>
        <strain evidence="9 10">ATCC 48635</strain>
    </source>
</reference>
<protein>
    <recommendedName>
        <fullName evidence="11">BRCA2 OB1 domain-containing protein</fullName>
    </recommendedName>
</protein>
<dbReference type="OrthoDB" id="21095at2759"/>
<evidence type="ECO:0000259" key="8">
    <source>
        <dbReference type="Pfam" id="PF09169"/>
    </source>
</evidence>
<evidence type="ECO:0000256" key="5">
    <source>
        <dbReference type="ARBA" id="ARBA00023204"/>
    </source>
</evidence>
<name>A0A1V9YPN4_ACHHY</name>
<feature type="compositionally biased region" description="Basic and acidic residues" evidence="6">
    <location>
        <begin position="7"/>
        <end position="44"/>
    </location>
</feature>
<dbReference type="GO" id="GO:0006355">
    <property type="term" value="P:regulation of DNA-templated transcription"/>
    <property type="evidence" value="ECO:0007669"/>
    <property type="project" value="TreeGrafter"/>
</dbReference>
<keyword evidence="3" id="KW-0238">DNA-binding</keyword>
<dbReference type="EMBL" id="JNBR01001424">
    <property type="protein sequence ID" value="OQR87738.1"/>
    <property type="molecule type" value="Genomic_DNA"/>
</dbReference>
<dbReference type="Proteomes" id="UP000243579">
    <property type="component" value="Unassembled WGS sequence"/>
</dbReference>
<dbReference type="InterPro" id="IPR036315">
    <property type="entry name" value="BRCA2_hlx_sf"/>
</dbReference>
<evidence type="ECO:0008006" key="11">
    <source>
        <dbReference type="Google" id="ProtNLM"/>
    </source>
</evidence>
<dbReference type="GO" id="GO:0000724">
    <property type="term" value="P:double-strand break repair via homologous recombination"/>
    <property type="evidence" value="ECO:0007669"/>
    <property type="project" value="InterPro"/>
</dbReference>
<evidence type="ECO:0000256" key="4">
    <source>
        <dbReference type="ARBA" id="ARBA00023172"/>
    </source>
</evidence>
<keyword evidence="10" id="KW-1185">Reference proteome</keyword>
<dbReference type="PROSITE" id="PS50138">
    <property type="entry name" value="BRCA2_REPEAT"/>
    <property type="match status" value="1"/>
</dbReference>
<evidence type="ECO:0000313" key="9">
    <source>
        <dbReference type="EMBL" id="OQR87738.1"/>
    </source>
</evidence>
<accession>A0A1V9YPN4</accession>
<dbReference type="SUPFAM" id="SSF50249">
    <property type="entry name" value="Nucleic acid-binding proteins"/>
    <property type="match status" value="2"/>
</dbReference>